<dbReference type="eggNOG" id="arCOG07548">
    <property type="taxonomic scope" value="Archaea"/>
</dbReference>
<protein>
    <submittedName>
        <fullName evidence="2">Uncharacterized protein</fullName>
    </submittedName>
</protein>
<reference evidence="2" key="1">
    <citation type="submission" date="2009-08" db="EMBL/GenBank/DDBJ databases">
        <title>Complete sequence of plasmid of Methanocaldococcus fervens AG86.</title>
        <authorList>
            <consortium name="US DOE Joint Genome Institute"/>
            <person name="Lucas S."/>
            <person name="Copeland A."/>
            <person name="Lapidus A."/>
            <person name="Glavina del Rio T."/>
            <person name="Tice H."/>
            <person name="Bruce D."/>
            <person name="Goodwin L."/>
            <person name="Pitluck S."/>
            <person name="Chertkov O."/>
            <person name="Detter J.C."/>
            <person name="Han C."/>
            <person name="Tapia R."/>
            <person name="Larimer F."/>
            <person name="Land M."/>
            <person name="Hauser L."/>
            <person name="Kyrpides N."/>
            <person name="Ovchinnikova G."/>
            <person name="Lupa-Sieprawska M."/>
            <person name="Whitman W.B."/>
        </authorList>
    </citation>
    <scope>NUCLEOTIDE SEQUENCE [LARGE SCALE GENOMIC DNA]</scope>
    <source>
        <strain evidence="2">AG86</strain>
        <plasmid evidence="2">pMEFER01</plasmid>
    </source>
</reference>
<feature type="compositionally biased region" description="Basic and acidic residues" evidence="1">
    <location>
        <begin position="73"/>
        <end position="86"/>
    </location>
</feature>
<dbReference type="OrthoDB" id="331156at2157"/>
<evidence type="ECO:0000313" key="3">
    <source>
        <dbReference type="Proteomes" id="UP000001495"/>
    </source>
</evidence>
<dbReference type="AlphaFoldDB" id="C7P9P8"/>
<accession>C7P9P8</accession>
<dbReference type="HOGENOM" id="CLU_1965549_0_0_2"/>
<organism evidence="2 3">
    <name type="scientific">Methanocaldococcus fervens (strain DSM 4213 / JCM 15782 / AG86)</name>
    <name type="common">Methanococcus fervens</name>
    <dbReference type="NCBI Taxonomy" id="573064"/>
    <lineage>
        <taxon>Archaea</taxon>
        <taxon>Methanobacteriati</taxon>
        <taxon>Methanobacteriota</taxon>
        <taxon>Methanomada group</taxon>
        <taxon>Methanococci</taxon>
        <taxon>Methanococcales</taxon>
        <taxon>Methanocaldococcaceae</taxon>
        <taxon>Methanocaldococcus</taxon>
    </lineage>
</organism>
<name>C7P9P8_METFA</name>
<dbReference type="Proteomes" id="UP000001495">
    <property type="component" value="Plasmid pMEFER01"/>
</dbReference>
<keyword evidence="2" id="KW-0614">Plasmid</keyword>
<dbReference type="EMBL" id="CP001697">
    <property type="protein sequence ID" value="ACV25405.1"/>
    <property type="molecule type" value="Genomic_DNA"/>
</dbReference>
<dbReference type="GeneID" id="8366310"/>
<dbReference type="RefSeq" id="WP_012795049.1">
    <property type="nucleotide sequence ID" value="NC_013157.1"/>
</dbReference>
<feature type="region of interest" description="Disordered" evidence="1">
    <location>
        <begin position="73"/>
        <end position="94"/>
    </location>
</feature>
<evidence type="ECO:0000256" key="1">
    <source>
        <dbReference type="SAM" id="MobiDB-lite"/>
    </source>
</evidence>
<evidence type="ECO:0000313" key="2">
    <source>
        <dbReference type="EMBL" id="ACV25405.1"/>
    </source>
</evidence>
<dbReference type="KEGG" id="mfe:Mefer_1602"/>
<proteinExistence type="predicted"/>
<sequence>MEIEITHKKGVKSVEKNELEELKDKLIDRLGYDRYKEELGAVNKLFCGILTEMGAVKVLAKLVERGELPSELLKEQKDEENKKNDSWGDEDEEICPRCGGTLEEICDGEGRVIELYCEDCGYKEIIR</sequence>
<geneLocation type="plasmid" evidence="2 3">
    <name>pMEFER01</name>
</geneLocation>
<keyword evidence="3" id="KW-1185">Reference proteome</keyword>
<gene>
    <name evidence="2" type="ORF">Mefer_1602</name>
</gene>